<feature type="compositionally biased region" description="Basic and acidic residues" evidence="12">
    <location>
        <begin position="192"/>
        <end position="204"/>
    </location>
</feature>
<evidence type="ECO:0000256" key="2">
    <source>
        <dbReference type="ARBA" id="ARBA00022475"/>
    </source>
</evidence>
<keyword evidence="2 9" id="KW-1003">Cell membrane</keyword>
<evidence type="ECO:0000256" key="4">
    <source>
        <dbReference type="ARBA" id="ARBA00022692"/>
    </source>
</evidence>
<evidence type="ECO:0000256" key="9">
    <source>
        <dbReference type="HAMAP-Rule" id="MF_00161"/>
    </source>
</evidence>
<evidence type="ECO:0000256" key="5">
    <source>
        <dbReference type="ARBA" id="ARBA00022750"/>
    </source>
</evidence>
<evidence type="ECO:0000256" key="1">
    <source>
        <dbReference type="ARBA" id="ARBA00006139"/>
    </source>
</evidence>
<keyword evidence="6 9" id="KW-0378">Hydrolase</keyword>
<keyword evidence="7 9" id="KW-1133">Transmembrane helix</keyword>
<dbReference type="EMBL" id="VBOY01000096">
    <property type="protein sequence ID" value="TMQ64063.1"/>
    <property type="molecule type" value="Genomic_DNA"/>
</dbReference>
<name>A0A538TKB5_UNCEI</name>
<dbReference type="AlphaFoldDB" id="A0A538TKB5"/>
<dbReference type="PANTHER" id="PTHR33695">
    <property type="entry name" value="LIPOPROTEIN SIGNAL PEPTIDASE"/>
    <property type="match status" value="1"/>
</dbReference>
<evidence type="ECO:0000256" key="11">
    <source>
        <dbReference type="RuleBase" id="RU004181"/>
    </source>
</evidence>
<comment type="similarity">
    <text evidence="1 9 11">Belongs to the peptidase A8 family.</text>
</comment>
<dbReference type="GO" id="GO:0006508">
    <property type="term" value="P:proteolysis"/>
    <property type="evidence" value="ECO:0007669"/>
    <property type="project" value="UniProtKB-KW"/>
</dbReference>
<evidence type="ECO:0000256" key="7">
    <source>
        <dbReference type="ARBA" id="ARBA00022989"/>
    </source>
</evidence>
<comment type="pathway">
    <text evidence="9">Protein modification; lipoprotein biosynthesis (signal peptide cleavage).</text>
</comment>
<accession>A0A538TKB5</accession>
<comment type="caution">
    <text evidence="13">The sequence shown here is derived from an EMBL/GenBank/DDBJ whole genome shotgun (WGS) entry which is preliminary data.</text>
</comment>
<evidence type="ECO:0000256" key="10">
    <source>
        <dbReference type="RuleBase" id="RU000594"/>
    </source>
</evidence>
<comment type="subcellular location">
    <subcellularLocation>
        <location evidence="9">Cell membrane</location>
        <topology evidence="9">Multi-pass membrane protein</topology>
    </subcellularLocation>
</comment>
<evidence type="ECO:0000313" key="13">
    <source>
        <dbReference type="EMBL" id="TMQ64063.1"/>
    </source>
</evidence>
<comment type="catalytic activity">
    <reaction evidence="9 10">
        <text>Release of signal peptides from bacterial membrane prolipoproteins. Hydrolyzes -Xaa-Yaa-Zaa-|-(S,diacylglyceryl)Cys-, in which Xaa is hydrophobic (preferably Leu), and Yaa (Ala or Ser) and Zaa (Gly or Ala) have small, neutral side chains.</text>
        <dbReference type="EC" id="3.4.23.36"/>
    </reaction>
</comment>
<dbReference type="PRINTS" id="PR00781">
    <property type="entry name" value="LIPOSIGPTASE"/>
</dbReference>
<keyword evidence="8 9" id="KW-0472">Membrane</keyword>
<proteinExistence type="inferred from homology"/>
<dbReference type="GO" id="GO:0005886">
    <property type="term" value="C:plasma membrane"/>
    <property type="evidence" value="ECO:0007669"/>
    <property type="project" value="UniProtKB-SubCell"/>
</dbReference>
<reference evidence="13 14" key="1">
    <citation type="journal article" date="2019" name="Nat. Microbiol.">
        <title>Mediterranean grassland soil C-N compound turnover is dependent on rainfall and depth, and is mediated by genomically divergent microorganisms.</title>
        <authorList>
            <person name="Diamond S."/>
            <person name="Andeer P.F."/>
            <person name="Li Z."/>
            <person name="Crits-Christoph A."/>
            <person name="Burstein D."/>
            <person name="Anantharaman K."/>
            <person name="Lane K.R."/>
            <person name="Thomas B.C."/>
            <person name="Pan C."/>
            <person name="Northen T.R."/>
            <person name="Banfield J.F."/>
        </authorList>
    </citation>
    <scope>NUCLEOTIDE SEQUENCE [LARGE SCALE GENOMIC DNA]</scope>
    <source>
        <strain evidence="13">WS_8</strain>
    </source>
</reference>
<dbReference type="PANTHER" id="PTHR33695:SF1">
    <property type="entry name" value="LIPOPROTEIN SIGNAL PEPTIDASE"/>
    <property type="match status" value="1"/>
</dbReference>
<evidence type="ECO:0000256" key="12">
    <source>
        <dbReference type="SAM" id="MobiDB-lite"/>
    </source>
</evidence>
<dbReference type="HAMAP" id="MF_00161">
    <property type="entry name" value="LspA"/>
    <property type="match status" value="1"/>
</dbReference>
<keyword evidence="3 9" id="KW-0645">Protease</keyword>
<feature type="active site" evidence="9">
    <location>
        <position position="171"/>
    </location>
</feature>
<organism evidence="13 14">
    <name type="scientific">Eiseniibacteriota bacterium</name>
    <dbReference type="NCBI Taxonomy" id="2212470"/>
    <lineage>
        <taxon>Bacteria</taxon>
        <taxon>Candidatus Eiseniibacteriota</taxon>
    </lineage>
</organism>
<dbReference type="NCBIfam" id="TIGR00077">
    <property type="entry name" value="lspA"/>
    <property type="match status" value="1"/>
</dbReference>
<evidence type="ECO:0000256" key="6">
    <source>
        <dbReference type="ARBA" id="ARBA00022801"/>
    </source>
</evidence>
<dbReference type="InterPro" id="IPR001872">
    <property type="entry name" value="Peptidase_A8"/>
</dbReference>
<gene>
    <name evidence="9 13" type="primary">lspA</name>
    <name evidence="13" type="ORF">E6K78_09925</name>
</gene>
<protein>
    <recommendedName>
        <fullName evidence="9">Lipoprotein signal peptidase</fullName>
        <ecNumber evidence="9">3.4.23.36</ecNumber>
    </recommendedName>
    <alternativeName>
        <fullName evidence="9">Prolipoprotein signal peptidase</fullName>
    </alternativeName>
    <alternativeName>
        <fullName evidence="9">Signal peptidase II</fullName>
        <shortName evidence="9">SPase II</shortName>
    </alternativeName>
</protein>
<comment type="caution">
    <text evidence="9">Lacks conserved residue(s) required for the propagation of feature annotation.</text>
</comment>
<comment type="function">
    <text evidence="9 10">This protein specifically catalyzes the removal of signal peptides from prolipoproteins.</text>
</comment>
<feature type="transmembrane region" description="Helical" evidence="9">
    <location>
        <begin position="100"/>
        <end position="118"/>
    </location>
</feature>
<dbReference type="GO" id="GO:0004190">
    <property type="term" value="F:aspartic-type endopeptidase activity"/>
    <property type="evidence" value="ECO:0007669"/>
    <property type="project" value="UniProtKB-UniRule"/>
</dbReference>
<dbReference type="Proteomes" id="UP000316609">
    <property type="component" value="Unassembled WGS sequence"/>
</dbReference>
<keyword evidence="5 9" id="KW-0064">Aspartyl protease</keyword>
<sequence>MRELRRTDLPCPARGHAVRQVVRRLQGEGGAGEPGRPVRWGWLRYAAVASAVVALDLWTKRWASRTLIYHEPVEILGPFLRFTYTRNSGVAFGLGAGVPLPYYLFSIAAVAVILTLFIRQRVTGAARRLALTLILGGAVGNLVDRISIGEVVDFIEIGYGRWHWPVFNVADSAVSVGVVLFALTWPRRHEPVGPLDEGRERDQDAGPLRAGDRGGQAPRPVPGGGRDEPVA</sequence>
<feature type="region of interest" description="Disordered" evidence="12">
    <location>
        <begin position="192"/>
        <end position="231"/>
    </location>
</feature>
<keyword evidence="4 9" id="KW-0812">Transmembrane</keyword>
<evidence type="ECO:0000256" key="8">
    <source>
        <dbReference type="ARBA" id="ARBA00023136"/>
    </source>
</evidence>
<evidence type="ECO:0000313" key="14">
    <source>
        <dbReference type="Proteomes" id="UP000316609"/>
    </source>
</evidence>
<dbReference type="PROSITE" id="PS00855">
    <property type="entry name" value="SPASE_II"/>
    <property type="match status" value="1"/>
</dbReference>
<feature type="active site" evidence="9">
    <location>
        <position position="153"/>
    </location>
</feature>
<dbReference type="UniPathway" id="UPA00665"/>
<evidence type="ECO:0000256" key="3">
    <source>
        <dbReference type="ARBA" id="ARBA00022670"/>
    </source>
</evidence>
<dbReference type="EC" id="3.4.23.36" evidence="9"/>
<dbReference type="Pfam" id="PF01252">
    <property type="entry name" value="Peptidase_A8"/>
    <property type="match status" value="1"/>
</dbReference>